<dbReference type="InterPro" id="IPR013611">
    <property type="entry name" value="Transp-assoc_OB_typ2"/>
</dbReference>
<dbReference type="PROSITE" id="PS50893">
    <property type="entry name" value="ABC_TRANSPORTER_2"/>
    <property type="match status" value="1"/>
</dbReference>
<evidence type="ECO:0000313" key="6">
    <source>
        <dbReference type="Proteomes" id="UP000182264"/>
    </source>
</evidence>
<keyword evidence="1" id="KW-0813">Transport</keyword>
<dbReference type="InterPro" id="IPR003593">
    <property type="entry name" value="AAA+_ATPase"/>
</dbReference>
<dbReference type="Gene3D" id="3.40.50.300">
    <property type="entry name" value="P-loop containing nucleotide triphosphate hydrolases"/>
    <property type="match status" value="1"/>
</dbReference>
<keyword evidence="2" id="KW-0547">Nucleotide-binding</keyword>
<accession>A0A1L3GHT2</accession>
<evidence type="ECO:0000256" key="1">
    <source>
        <dbReference type="ARBA" id="ARBA00022448"/>
    </source>
</evidence>
<protein>
    <recommendedName>
        <fullName evidence="4">ABC transporter domain-containing protein</fullName>
    </recommendedName>
</protein>
<dbReference type="InterPro" id="IPR017871">
    <property type="entry name" value="ABC_transporter-like_CS"/>
</dbReference>
<dbReference type="GO" id="GO:0022857">
    <property type="term" value="F:transmembrane transporter activity"/>
    <property type="evidence" value="ECO:0007669"/>
    <property type="project" value="InterPro"/>
</dbReference>
<dbReference type="Pfam" id="PF00005">
    <property type="entry name" value="ABC_tran"/>
    <property type="match status" value="1"/>
</dbReference>
<dbReference type="AlphaFoldDB" id="A0A1L3GHT2"/>
<dbReference type="GO" id="GO:0005524">
    <property type="term" value="F:ATP binding"/>
    <property type="evidence" value="ECO:0007669"/>
    <property type="project" value="UniProtKB-KW"/>
</dbReference>
<proteinExistence type="predicted"/>
<dbReference type="STRING" id="29542.A6070_04855"/>
<dbReference type="SMART" id="SM00382">
    <property type="entry name" value="AAA"/>
    <property type="match status" value="1"/>
</dbReference>
<organism evidence="5 6">
    <name type="scientific">Syntrophotalea acetylenica</name>
    <name type="common">Pelobacter acetylenicus</name>
    <dbReference type="NCBI Taxonomy" id="29542"/>
    <lineage>
        <taxon>Bacteria</taxon>
        <taxon>Pseudomonadati</taxon>
        <taxon>Thermodesulfobacteriota</taxon>
        <taxon>Desulfuromonadia</taxon>
        <taxon>Desulfuromonadales</taxon>
        <taxon>Syntrophotaleaceae</taxon>
        <taxon>Syntrophotalea</taxon>
    </lineage>
</organism>
<evidence type="ECO:0000256" key="2">
    <source>
        <dbReference type="ARBA" id="ARBA00022741"/>
    </source>
</evidence>
<feature type="domain" description="ABC transporter" evidence="4">
    <location>
        <begin position="2"/>
        <end position="231"/>
    </location>
</feature>
<dbReference type="InterPro" id="IPR050093">
    <property type="entry name" value="ABC_SmlMolc_Importer"/>
</dbReference>
<dbReference type="EMBL" id="CP015518">
    <property type="protein sequence ID" value="APG25460.1"/>
    <property type="molecule type" value="Genomic_DNA"/>
</dbReference>
<dbReference type="FunFam" id="3.40.50.300:FF:000425">
    <property type="entry name" value="Probable ABC transporter, ATP-binding subunit"/>
    <property type="match status" value="1"/>
</dbReference>
<dbReference type="GO" id="GO:0043190">
    <property type="term" value="C:ATP-binding cassette (ABC) transporter complex"/>
    <property type="evidence" value="ECO:0007669"/>
    <property type="project" value="InterPro"/>
</dbReference>
<dbReference type="InterPro" id="IPR008995">
    <property type="entry name" value="Mo/tungstate-bd_C_term_dom"/>
</dbReference>
<dbReference type="PANTHER" id="PTHR42781:SF4">
    <property type="entry name" value="SPERMIDINE_PUTRESCINE IMPORT ATP-BINDING PROTEIN POTA"/>
    <property type="match status" value="1"/>
</dbReference>
<dbReference type="GO" id="GO:0016887">
    <property type="term" value="F:ATP hydrolysis activity"/>
    <property type="evidence" value="ECO:0007669"/>
    <property type="project" value="InterPro"/>
</dbReference>
<sequence length="345" mass="38127">MIKLENLSVKLPGFAVRNVNLQVAPGEFFALLGPTGAGKTVVLESIAGLLHITAGKVRVAGRDMTRLPPEKRRIGIVYQDYALFPHLTVMDNICYGLRYFNQDTKAARQRIGDLVDLLGIAGIVHRRPLHLSGGEKQRVCLARALSVNPEVLLLDEPLSALDPNFREDIRRLLKNLHGELGITFMMVTHDFNEALYLADRIGVMRQGRMEQIGTTEDVFLRPATPFVAEFVGMKNIFEVALSGQQAVFGGLNFPMAEPGGDKRGVLAIRPEDIVLQREDGFEGGFVRYAGVIEQIVPAGLWHEVSVRCQQALFKTVIDRKTVLSQGYGEGDAVFLGFDKDAARVF</sequence>
<keyword evidence="3" id="KW-0067">ATP-binding</keyword>
<keyword evidence="6" id="KW-1185">Reference proteome</keyword>
<evidence type="ECO:0000313" key="5">
    <source>
        <dbReference type="EMBL" id="APG25460.1"/>
    </source>
</evidence>
<dbReference type="PROSITE" id="PS00211">
    <property type="entry name" value="ABC_TRANSPORTER_1"/>
    <property type="match status" value="1"/>
</dbReference>
<dbReference type="Proteomes" id="UP000182264">
    <property type="component" value="Chromosome"/>
</dbReference>
<dbReference type="RefSeq" id="WP_072287301.1">
    <property type="nucleotide sequence ID" value="NZ_CP015455.1"/>
</dbReference>
<dbReference type="InterPro" id="IPR027417">
    <property type="entry name" value="P-loop_NTPase"/>
</dbReference>
<evidence type="ECO:0000259" key="4">
    <source>
        <dbReference type="PROSITE" id="PS50893"/>
    </source>
</evidence>
<dbReference type="Pfam" id="PF08402">
    <property type="entry name" value="TOBE_2"/>
    <property type="match status" value="1"/>
</dbReference>
<dbReference type="SUPFAM" id="SSF52540">
    <property type="entry name" value="P-loop containing nucleoside triphosphate hydrolases"/>
    <property type="match status" value="1"/>
</dbReference>
<reference evidence="5 6" key="1">
    <citation type="journal article" date="2017" name="Genome Announc.">
        <title>Complete Genome Sequences of Two Acetylene-Fermenting Pelobacter acetylenicus Strains.</title>
        <authorList>
            <person name="Sutton J.M."/>
            <person name="Baesman S.M."/>
            <person name="Fierst J.L."/>
            <person name="Poret-Peterson A.T."/>
            <person name="Oremland R.S."/>
            <person name="Dunlap D.S."/>
            <person name="Akob D.M."/>
        </authorList>
    </citation>
    <scope>NUCLEOTIDE SEQUENCE [LARGE SCALE GENOMIC DNA]</scope>
    <source>
        <strain evidence="5 6">DSM 3247</strain>
    </source>
</reference>
<gene>
    <name evidence="5" type="ORF">A7E75_10850</name>
</gene>
<dbReference type="KEGG" id="pace:A6070_04855"/>
<dbReference type="GO" id="GO:0015697">
    <property type="term" value="P:quaternary ammonium group transport"/>
    <property type="evidence" value="ECO:0007669"/>
    <property type="project" value="UniProtKB-ARBA"/>
</dbReference>
<name>A0A1L3GHT2_SYNAC</name>
<dbReference type="SUPFAM" id="SSF50331">
    <property type="entry name" value="MOP-like"/>
    <property type="match status" value="1"/>
</dbReference>
<dbReference type="PANTHER" id="PTHR42781">
    <property type="entry name" value="SPERMIDINE/PUTRESCINE IMPORT ATP-BINDING PROTEIN POTA"/>
    <property type="match status" value="1"/>
</dbReference>
<evidence type="ECO:0000256" key="3">
    <source>
        <dbReference type="ARBA" id="ARBA00022840"/>
    </source>
</evidence>
<dbReference type="InterPro" id="IPR003439">
    <property type="entry name" value="ABC_transporter-like_ATP-bd"/>
</dbReference>
<dbReference type="OrthoDB" id="9809450at2"/>